<dbReference type="PROSITE" id="PS51186">
    <property type="entry name" value="GNAT"/>
    <property type="match status" value="1"/>
</dbReference>
<organism evidence="2 3">
    <name type="scientific">Klebsiella electrica</name>
    <dbReference type="NCBI Taxonomy" id="1259973"/>
    <lineage>
        <taxon>Bacteria</taxon>
        <taxon>Pseudomonadati</taxon>
        <taxon>Pseudomonadota</taxon>
        <taxon>Gammaproteobacteria</taxon>
        <taxon>Enterobacterales</taxon>
        <taxon>Enterobacteriaceae</taxon>
        <taxon>Klebsiella/Raoultella group</taxon>
        <taxon>Klebsiella</taxon>
    </lineage>
</organism>
<keyword evidence="3" id="KW-1185">Reference proteome</keyword>
<evidence type="ECO:0000259" key="1">
    <source>
        <dbReference type="PROSITE" id="PS51186"/>
    </source>
</evidence>
<sequence>MIVATTSRLFIRSFKEQDALPLLEYLSSPRVPCFEDEKLDSLAQAREEVMKRASDASQFAVCLKETDQLIGHLFADNREEPDHNTWSVGWHFNQRYEGQGFATEAVSALFHYLFTTREARRLYAYVEDYNQASQRLCERLHMRREGCFKEFVSFVTASGEEQYDDTYIYALLKKEWLLAI</sequence>
<name>A0AAJ5UGU3_9ENTR</name>
<dbReference type="PANTHER" id="PTHR43792">
    <property type="entry name" value="GNAT FAMILY, PUTATIVE (AFU_ORTHOLOGUE AFUA_3G00765)-RELATED-RELATED"/>
    <property type="match status" value="1"/>
</dbReference>
<dbReference type="InterPro" id="IPR000182">
    <property type="entry name" value="GNAT_dom"/>
</dbReference>
<dbReference type="EMBL" id="CP112887">
    <property type="protein sequence ID" value="WBW63593.1"/>
    <property type="molecule type" value="Genomic_DNA"/>
</dbReference>
<feature type="domain" description="N-acetyltransferase" evidence="1">
    <location>
        <begin position="9"/>
        <end position="174"/>
    </location>
</feature>
<dbReference type="InterPro" id="IPR016181">
    <property type="entry name" value="Acyl_CoA_acyltransferase"/>
</dbReference>
<evidence type="ECO:0000313" key="2">
    <source>
        <dbReference type="EMBL" id="WBW63593.1"/>
    </source>
</evidence>
<dbReference type="Gene3D" id="3.40.630.30">
    <property type="match status" value="1"/>
</dbReference>
<protein>
    <submittedName>
        <fullName evidence="2">GNAT family protein</fullName>
    </submittedName>
</protein>
<dbReference type="RefSeq" id="WP_131050244.1">
    <property type="nucleotide sequence ID" value="NZ_CP112887.1"/>
</dbReference>
<dbReference type="Proteomes" id="UP001210130">
    <property type="component" value="Chromosome"/>
</dbReference>
<dbReference type="InterPro" id="IPR051531">
    <property type="entry name" value="N-acetyltransferase"/>
</dbReference>
<dbReference type="AlphaFoldDB" id="A0AAJ5UGU3"/>
<dbReference type="PANTHER" id="PTHR43792:SF1">
    <property type="entry name" value="N-ACETYLTRANSFERASE DOMAIN-CONTAINING PROTEIN"/>
    <property type="match status" value="1"/>
</dbReference>
<accession>A0AAJ5UGU3</accession>
<gene>
    <name evidence="2" type="ORF">OR613_12240</name>
</gene>
<dbReference type="Pfam" id="PF13302">
    <property type="entry name" value="Acetyltransf_3"/>
    <property type="match status" value="1"/>
</dbReference>
<proteinExistence type="predicted"/>
<dbReference type="SUPFAM" id="SSF55729">
    <property type="entry name" value="Acyl-CoA N-acyltransferases (Nat)"/>
    <property type="match status" value="1"/>
</dbReference>
<dbReference type="GO" id="GO:0016747">
    <property type="term" value="F:acyltransferase activity, transferring groups other than amino-acyl groups"/>
    <property type="evidence" value="ECO:0007669"/>
    <property type="project" value="InterPro"/>
</dbReference>
<evidence type="ECO:0000313" key="3">
    <source>
        <dbReference type="Proteomes" id="UP001210130"/>
    </source>
</evidence>
<reference evidence="2 3" key="1">
    <citation type="journal article" date="2023" name="Microbiol. Resour. Announc.">
        <title>Complete Genome Sequence of the First Colistin-Resistant Raoultella electrica Strain.</title>
        <authorList>
            <person name="Aldeia C."/>
            <person name="Campos-Madueno E.I."/>
            <person name="Sendi P."/>
            <person name="Endimiani A."/>
        </authorList>
    </citation>
    <scope>NUCLEOTIDE SEQUENCE [LARGE SCALE GENOMIC DNA]</scope>
    <source>
        <strain evidence="2 3">S2-IND-01-C</strain>
    </source>
</reference>